<evidence type="ECO:0000256" key="4">
    <source>
        <dbReference type="ARBA" id="ARBA00022452"/>
    </source>
</evidence>
<evidence type="ECO:0000313" key="12">
    <source>
        <dbReference type="Proteomes" id="UP000184327"/>
    </source>
</evidence>
<evidence type="ECO:0000256" key="10">
    <source>
        <dbReference type="SAM" id="MobiDB-lite"/>
    </source>
</evidence>
<dbReference type="STRING" id="1122156.SAMN02745117_02094"/>
<feature type="region of interest" description="Disordered" evidence="10">
    <location>
        <begin position="1"/>
        <end position="27"/>
    </location>
</feature>
<keyword evidence="5 9" id="KW-0812">Transmembrane</keyword>
<dbReference type="GO" id="GO:0009279">
    <property type="term" value="C:cell outer membrane"/>
    <property type="evidence" value="ECO:0007669"/>
    <property type="project" value="UniProtKB-SubCell"/>
</dbReference>
<sequence length="849" mass="95712">MGTGLAQTTDAAETVATETATTASSGQQLDTVEVTAKAERPDVQQINAADIQKMPTRNGGITDLLRNNPNVQLSDTADSGLTAGEITPERISFHGEKFYNNRFLLDGLSNNDILNPGGSISDITNSVNEANPAATRIVPGHPEAFHVNAELLDEVTVYDSNVPAQYGGFTGGVVDAKLKNPDLKRASGRMGLRTTRDSWTRFLFDEGETIGDDNADNPNQPSFTKKIYDIALNQPINERLGLRLAYNRTESSIPEVHPGLGHMRYTEERLAETLMLKGLYQHDGRNRFTATLMASPHSGSYWYNNTKNGEYEIEGGGWRGNLEWFSQQDWGRVTSMVSFARNTNRIDYKGGADMWSWNVTDDAVASQFDWCSRPIGNVTSMKDCTWAYEGGIGELENQSEIWTLKQDYALNAFQSGQAEHRIALGWEVELGEASAHRPVTTNVYTANRTTTSTDCLYCLPGVIYAPTNLVYPSHHTTVDNNHYAFYLQDRIRVGRLEFTPGLRIDHDDFLSDTTLSPRLAFNFDVYGNRQTQVFAGLNRYHAGSMLAYALRRNMPKTLSYSGRAPGQEWSELTPRIANNSTNWDVLELKTPYSDEFNMGLAQSWGNALWTLKWVHRQSRDQFTMREYKDAEGYSYSYMSNEGRGQANTVTMGISSLQARQVGDVAIGYSFGARYSSNKSSFNSYEESIYEASDLFRYLYEGQIYDHKGQIPPFDHNTPWTSFLEISTDVPKWRLNWTHRFNYTDRYSSHVHTFFTSCQNSTQPGACGYYTGRVYDFVKRDYKRALTLDWRINWQVPVHGNQYLDLTLDVLNVFNSKVGGLAGYSQNGTNSTVSGYKTGRQFWLGAAYRW</sequence>
<evidence type="ECO:0000256" key="6">
    <source>
        <dbReference type="ARBA" id="ARBA00023136"/>
    </source>
</evidence>
<reference evidence="11 12" key="1">
    <citation type="submission" date="2016-11" db="EMBL/GenBank/DDBJ databases">
        <authorList>
            <person name="Jaros S."/>
            <person name="Januszkiewicz K."/>
            <person name="Wedrychowicz H."/>
        </authorList>
    </citation>
    <scope>NUCLEOTIDE SEQUENCE [LARGE SCALE GENOMIC DNA]</scope>
    <source>
        <strain evidence="11 12">DSM 16112</strain>
    </source>
</reference>
<evidence type="ECO:0000256" key="8">
    <source>
        <dbReference type="ARBA" id="ARBA00023237"/>
    </source>
</evidence>
<keyword evidence="3 9" id="KW-0813">Transport</keyword>
<keyword evidence="7 11" id="KW-0675">Receptor</keyword>
<evidence type="ECO:0000256" key="1">
    <source>
        <dbReference type="ARBA" id="ARBA00004571"/>
    </source>
</evidence>
<keyword evidence="6 9" id="KW-0472">Membrane</keyword>
<dbReference type="InterPro" id="IPR037066">
    <property type="entry name" value="Plug_dom_sf"/>
</dbReference>
<evidence type="ECO:0000256" key="7">
    <source>
        <dbReference type="ARBA" id="ARBA00023170"/>
    </source>
</evidence>
<organism evidence="11 12">
    <name type="scientific">Lampropedia hyalina DSM 16112</name>
    <dbReference type="NCBI Taxonomy" id="1122156"/>
    <lineage>
        <taxon>Bacteria</taxon>
        <taxon>Pseudomonadati</taxon>
        <taxon>Pseudomonadota</taxon>
        <taxon>Betaproteobacteria</taxon>
        <taxon>Burkholderiales</taxon>
        <taxon>Comamonadaceae</taxon>
        <taxon>Lampropedia</taxon>
    </lineage>
</organism>
<protein>
    <submittedName>
        <fullName evidence="11">Outer membrane receptor proteins, mostly Fe transport</fullName>
    </submittedName>
</protein>
<accession>A0A1M5C7S5</accession>
<feature type="compositionally biased region" description="Low complexity" evidence="10">
    <location>
        <begin position="1"/>
        <end position="23"/>
    </location>
</feature>
<proteinExistence type="inferred from homology"/>
<dbReference type="Gene3D" id="2.170.130.10">
    <property type="entry name" value="TonB-dependent receptor, plug domain"/>
    <property type="match status" value="1"/>
</dbReference>
<gene>
    <name evidence="11" type="ORF">SAMN02745117_02094</name>
</gene>
<evidence type="ECO:0000313" key="11">
    <source>
        <dbReference type="EMBL" id="SHF50775.1"/>
    </source>
</evidence>
<keyword evidence="12" id="KW-1185">Reference proteome</keyword>
<dbReference type="InterPro" id="IPR036942">
    <property type="entry name" value="Beta-barrel_TonB_sf"/>
</dbReference>
<dbReference type="Proteomes" id="UP000184327">
    <property type="component" value="Unassembled WGS sequence"/>
</dbReference>
<evidence type="ECO:0000256" key="5">
    <source>
        <dbReference type="ARBA" id="ARBA00022692"/>
    </source>
</evidence>
<dbReference type="EMBL" id="FQUZ01000025">
    <property type="protein sequence ID" value="SHF50775.1"/>
    <property type="molecule type" value="Genomic_DNA"/>
</dbReference>
<evidence type="ECO:0000256" key="3">
    <source>
        <dbReference type="ARBA" id="ARBA00022448"/>
    </source>
</evidence>
<keyword evidence="4 9" id="KW-1134">Transmembrane beta strand</keyword>
<keyword evidence="8 9" id="KW-0998">Cell outer membrane</keyword>
<name>A0A1M5C7S5_9BURK</name>
<comment type="subcellular location">
    <subcellularLocation>
        <location evidence="1 9">Cell outer membrane</location>
        <topology evidence="1 9">Multi-pass membrane protein</topology>
    </subcellularLocation>
</comment>
<evidence type="ECO:0000256" key="2">
    <source>
        <dbReference type="ARBA" id="ARBA00009810"/>
    </source>
</evidence>
<dbReference type="AlphaFoldDB" id="A0A1M5C7S5"/>
<dbReference type="SUPFAM" id="SSF56935">
    <property type="entry name" value="Porins"/>
    <property type="match status" value="1"/>
</dbReference>
<dbReference type="Gene3D" id="2.40.170.20">
    <property type="entry name" value="TonB-dependent receptor, beta-barrel domain"/>
    <property type="match status" value="1"/>
</dbReference>
<dbReference type="InterPro" id="IPR039426">
    <property type="entry name" value="TonB-dep_rcpt-like"/>
</dbReference>
<comment type="similarity">
    <text evidence="2 9">Belongs to the TonB-dependent receptor family.</text>
</comment>
<dbReference type="PROSITE" id="PS52016">
    <property type="entry name" value="TONB_DEPENDENT_REC_3"/>
    <property type="match status" value="1"/>
</dbReference>
<evidence type="ECO:0000256" key="9">
    <source>
        <dbReference type="PROSITE-ProRule" id="PRU01360"/>
    </source>
</evidence>